<name>A0ABV9TTT3_9ACTN</name>
<evidence type="ECO:0000256" key="7">
    <source>
        <dbReference type="SAM" id="Phobius"/>
    </source>
</evidence>
<accession>A0ABV9TTT3</accession>
<dbReference type="RefSeq" id="WP_378252734.1">
    <property type="nucleotide sequence ID" value="NZ_JBHSIT010000002.1"/>
</dbReference>
<reference evidence="10" key="1">
    <citation type="journal article" date="2019" name="Int. J. Syst. Evol. Microbiol.">
        <title>The Global Catalogue of Microorganisms (GCM) 10K type strain sequencing project: providing services to taxonomists for standard genome sequencing and annotation.</title>
        <authorList>
            <consortium name="The Broad Institute Genomics Platform"/>
            <consortium name="The Broad Institute Genome Sequencing Center for Infectious Disease"/>
            <person name="Wu L."/>
            <person name="Ma J."/>
        </authorList>
    </citation>
    <scope>NUCLEOTIDE SEQUENCE [LARGE SCALE GENOMIC DNA]</scope>
    <source>
        <strain evidence="10">KLKA75</strain>
    </source>
</reference>
<evidence type="ECO:0000313" key="10">
    <source>
        <dbReference type="Proteomes" id="UP001595872"/>
    </source>
</evidence>
<comment type="subcellular location">
    <subcellularLocation>
        <location evidence="1">Cell membrane</location>
    </subcellularLocation>
</comment>
<protein>
    <submittedName>
        <fullName evidence="9">PDGLE domain-containing protein</fullName>
    </submittedName>
</protein>
<evidence type="ECO:0000256" key="6">
    <source>
        <dbReference type="SAM" id="MobiDB-lite"/>
    </source>
</evidence>
<evidence type="ECO:0000313" key="9">
    <source>
        <dbReference type="EMBL" id="MFC4906994.1"/>
    </source>
</evidence>
<evidence type="ECO:0000256" key="4">
    <source>
        <dbReference type="ARBA" id="ARBA00022989"/>
    </source>
</evidence>
<keyword evidence="3 7" id="KW-0812">Transmembrane</keyword>
<feature type="domain" description="PDGLE" evidence="8">
    <location>
        <begin position="30"/>
        <end position="120"/>
    </location>
</feature>
<organism evidence="9 10">
    <name type="scientific">Actinomadura gamaensis</name>
    <dbReference type="NCBI Taxonomy" id="1763541"/>
    <lineage>
        <taxon>Bacteria</taxon>
        <taxon>Bacillati</taxon>
        <taxon>Actinomycetota</taxon>
        <taxon>Actinomycetes</taxon>
        <taxon>Streptosporangiales</taxon>
        <taxon>Thermomonosporaceae</taxon>
        <taxon>Actinomadura</taxon>
    </lineage>
</organism>
<dbReference type="Proteomes" id="UP001595872">
    <property type="component" value="Unassembled WGS sequence"/>
</dbReference>
<keyword evidence="5 7" id="KW-0472">Membrane</keyword>
<sequence>MDEEPARDEPHVMHDENVPEEKRARDRALKRLLVIGTIVVLALAGFVSYYASSKPDGLEKVSADHHLDARKRDQPMKDSPVGGYQVKGVHDARLSNGLAGLAGVGVVAAAGGGLFWLARRRRTERRDGP</sequence>
<evidence type="ECO:0000256" key="3">
    <source>
        <dbReference type="ARBA" id="ARBA00022692"/>
    </source>
</evidence>
<feature type="transmembrane region" description="Helical" evidence="7">
    <location>
        <begin position="98"/>
        <end position="118"/>
    </location>
</feature>
<evidence type="ECO:0000256" key="2">
    <source>
        <dbReference type="ARBA" id="ARBA00022475"/>
    </source>
</evidence>
<feature type="region of interest" description="Disordered" evidence="6">
    <location>
        <begin position="1"/>
        <end position="23"/>
    </location>
</feature>
<feature type="transmembrane region" description="Helical" evidence="7">
    <location>
        <begin position="32"/>
        <end position="51"/>
    </location>
</feature>
<keyword evidence="2" id="KW-1003">Cell membrane</keyword>
<proteinExistence type="predicted"/>
<gene>
    <name evidence="9" type="ORF">ACFPCY_06670</name>
</gene>
<evidence type="ECO:0000259" key="8">
    <source>
        <dbReference type="Pfam" id="PF13190"/>
    </source>
</evidence>
<dbReference type="EMBL" id="JBHSIT010000002">
    <property type="protein sequence ID" value="MFC4906994.1"/>
    <property type="molecule type" value="Genomic_DNA"/>
</dbReference>
<evidence type="ECO:0000256" key="5">
    <source>
        <dbReference type="ARBA" id="ARBA00023136"/>
    </source>
</evidence>
<keyword evidence="10" id="KW-1185">Reference proteome</keyword>
<evidence type="ECO:0000256" key="1">
    <source>
        <dbReference type="ARBA" id="ARBA00004236"/>
    </source>
</evidence>
<dbReference type="Pfam" id="PF13190">
    <property type="entry name" value="PDGLE"/>
    <property type="match status" value="1"/>
</dbReference>
<keyword evidence="4 7" id="KW-1133">Transmembrane helix</keyword>
<comment type="caution">
    <text evidence="9">The sequence shown here is derived from an EMBL/GenBank/DDBJ whole genome shotgun (WGS) entry which is preliminary data.</text>
</comment>
<dbReference type="InterPro" id="IPR025937">
    <property type="entry name" value="PDGLE_dom"/>
</dbReference>
<feature type="compositionally biased region" description="Basic and acidic residues" evidence="6">
    <location>
        <begin position="7"/>
        <end position="23"/>
    </location>
</feature>